<keyword evidence="3" id="KW-1185">Reference proteome</keyword>
<name>A0ABS5J4B1_9BACT</name>
<feature type="signal peptide" evidence="1">
    <location>
        <begin position="1"/>
        <end position="20"/>
    </location>
</feature>
<dbReference type="RefSeq" id="WP_211975197.1">
    <property type="nucleotide sequence ID" value="NZ_CBFHAM010000045.1"/>
</dbReference>
<evidence type="ECO:0000256" key="1">
    <source>
        <dbReference type="SAM" id="SignalP"/>
    </source>
</evidence>
<dbReference type="EMBL" id="JAGTXB010000012">
    <property type="protein sequence ID" value="MBS0030056.1"/>
    <property type="molecule type" value="Genomic_DNA"/>
</dbReference>
<gene>
    <name evidence="2" type="ORF">KE626_22210</name>
</gene>
<proteinExistence type="predicted"/>
<organism evidence="2 3">
    <name type="scientific">Chitinophaga hostae</name>
    <dbReference type="NCBI Taxonomy" id="2831022"/>
    <lineage>
        <taxon>Bacteria</taxon>
        <taxon>Pseudomonadati</taxon>
        <taxon>Bacteroidota</taxon>
        <taxon>Chitinophagia</taxon>
        <taxon>Chitinophagales</taxon>
        <taxon>Chitinophagaceae</taxon>
        <taxon>Chitinophaga</taxon>
    </lineage>
</organism>
<evidence type="ECO:0000313" key="3">
    <source>
        <dbReference type="Proteomes" id="UP000676386"/>
    </source>
</evidence>
<evidence type="ECO:0000313" key="2">
    <source>
        <dbReference type="EMBL" id="MBS0030056.1"/>
    </source>
</evidence>
<dbReference type="Proteomes" id="UP000676386">
    <property type="component" value="Unassembled WGS sequence"/>
</dbReference>
<comment type="caution">
    <text evidence="2">The sequence shown here is derived from an EMBL/GenBank/DDBJ whole genome shotgun (WGS) entry which is preliminary data.</text>
</comment>
<keyword evidence="1" id="KW-0732">Signal</keyword>
<reference evidence="2 3" key="1">
    <citation type="submission" date="2021-04" db="EMBL/GenBank/DDBJ databases">
        <title>Chitinophaga sp. nov., isolated from the rhizosphere soil.</title>
        <authorList>
            <person name="He S."/>
        </authorList>
    </citation>
    <scope>NUCLEOTIDE SEQUENCE [LARGE SCALE GENOMIC DNA]</scope>
    <source>
        <strain evidence="2 3">2R12</strain>
    </source>
</reference>
<feature type="chain" id="PRO_5047448176" evidence="1">
    <location>
        <begin position="21"/>
        <end position="138"/>
    </location>
</feature>
<protein>
    <submittedName>
        <fullName evidence="2">Uncharacterized protein</fullName>
    </submittedName>
</protein>
<sequence>MRTMKTLVTLTAAAICLSFATPSEPPVKKQPSAAAAPAVSKRLSFPRDINWSISYMKDLPLVSLNWPSFSLPGLGPVQFTFMGVTQTVTPTAVNYVYWAGTSYTLTANTSYTMNIGGVSYYFYWPGNGYSQCVITGHN</sequence>
<accession>A0ABS5J4B1</accession>